<protein>
    <submittedName>
        <fullName evidence="3">Pilus assembly protein PilN</fullName>
    </submittedName>
</protein>
<feature type="coiled-coil region" evidence="1">
    <location>
        <begin position="54"/>
        <end position="91"/>
    </location>
</feature>
<dbReference type="Pfam" id="PF05137">
    <property type="entry name" value="PilN"/>
    <property type="match status" value="1"/>
</dbReference>
<keyword evidence="1" id="KW-0175">Coiled coil</keyword>
<feature type="transmembrane region" description="Helical" evidence="2">
    <location>
        <begin position="21"/>
        <end position="43"/>
    </location>
</feature>
<gene>
    <name evidence="3" type="ORF">JT25_012360</name>
</gene>
<keyword evidence="2" id="KW-0472">Membrane</keyword>
<organism evidence="3 4">
    <name type="scientific">Methylomonas denitrificans</name>
    <dbReference type="NCBI Taxonomy" id="1538553"/>
    <lineage>
        <taxon>Bacteria</taxon>
        <taxon>Pseudomonadati</taxon>
        <taxon>Pseudomonadota</taxon>
        <taxon>Gammaproteobacteria</taxon>
        <taxon>Methylococcales</taxon>
        <taxon>Methylococcaceae</taxon>
        <taxon>Methylomonas</taxon>
    </lineage>
</organism>
<evidence type="ECO:0000256" key="1">
    <source>
        <dbReference type="SAM" id="Coils"/>
    </source>
</evidence>
<dbReference type="Proteomes" id="UP000030512">
    <property type="component" value="Chromosome"/>
</dbReference>
<keyword evidence="4" id="KW-1185">Reference proteome</keyword>
<dbReference type="OrthoDB" id="5296173at2"/>
<keyword evidence="2" id="KW-0812">Transmembrane</keyword>
<dbReference type="InterPro" id="IPR007813">
    <property type="entry name" value="PilN"/>
</dbReference>
<evidence type="ECO:0000313" key="4">
    <source>
        <dbReference type="Proteomes" id="UP000030512"/>
    </source>
</evidence>
<name>A0A126T5A8_9GAMM</name>
<sequence length="190" mass="21447">MARINLLPWREELRKKKQQDFVAGIGAGILVTALILVVVFMYIEGIKEYQTRRNTLLQNEIAILDKRIQEIKEIEDKKNRLLTKIEVIQKLQESRPEVVHLFDELAKTTPDGIYLTKFAQVGSVLTLDGKAESNARVSAYMRAIDNSPWMNTSVLTVIKGEGKKDGQMNDFTMTAKQGKKADKTQPGAAK</sequence>
<dbReference type="EMBL" id="CP014476">
    <property type="protein sequence ID" value="AMK77265.1"/>
    <property type="molecule type" value="Genomic_DNA"/>
</dbReference>
<dbReference type="GO" id="GO:0043683">
    <property type="term" value="P:type IV pilus assembly"/>
    <property type="evidence" value="ECO:0007669"/>
    <property type="project" value="TreeGrafter"/>
</dbReference>
<accession>A0A126T5A8</accession>
<dbReference type="AlphaFoldDB" id="A0A126T5A8"/>
<dbReference type="RefSeq" id="WP_036278121.1">
    <property type="nucleotide sequence ID" value="NZ_CP014476.1"/>
</dbReference>
<dbReference type="GO" id="GO:0043107">
    <property type="term" value="P:type IV pilus-dependent motility"/>
    <property type="evidence" value="ECO:0007669"/>
    <property type="project" value="TreeGrafter"/>
</dbReference>
<evidence type="ECO:0000256" key="2">
    <source>
        <dbReference type="SAM" id="Phobius"/>
    </source>
</evidence>
<dbReference type="InterPro" id="IPR052534">
    <property type="entry name" value="Extracell_DNA_Util/SecSys_Comp"/>
</dbReference>
<proteinExistence type="predicted"/>
<dbReference type="PANTHER" id="PTHR40278:SF2">
    <property type="entry name" value="TYPE IV PILUS INNER MEMBRANE COMPONENT PILN"/>
    <property type="match status" value="1"/>
</dbReference>
<reference evidence="3 4" key="1">
    <citation type="journal article" date="2015" name="Environ. Microbiol.">
        <title>Methane oxidation coupled to nitrate reduction under hypoxia by the Gammaproteobacterium Methylomonas denitrificans, sp. nov. type strain FJG1.</title>
        <authorList>
            <person name="Kits K.D."/>
            <person name="Klotz M.G."/>
            <person name="Stein L.Y."/>
        </authorList>
    </citation>
    <scope>NUCLEOTIDE SEQUENCE [LARGE SCALE GENOMIC DNA]</scope>
    <source>
        <strain evidence="3 4">FJG1</strain>
    </source>
</reference>
<keyword evidence="2" id="KW-1133">Transmembrane helix</keyword>
<dbReference type="STRING" id="1538553.JT25_012360"/>
<dbReference type="KEGG" id="mdn:JT25_012360"/>
<dbReference type="PANTHER" id="PTHR40278">
    <property type="entry name" value="DNA UTILIZATION PROTEIN HOFN"/>
    <property type="match status" value="1"/>
</dbReference>
<evidence type="ECO:0000313" key="3">
    <source>
        <dbReference type="EMBL" id="AMK77265.1"/>
    </source>
</evidence>